<evidence type="ECO:0000313" key="2">
    <source>
        <dbReference type="Proteomes" id="UP000622552"/>
    </source>
</evidence>
<name>A0A8J7KLW4_9ACTN</name>
<reference evidence="1" key="1">
    <citation type="submission" date="2020-11" db="EMBL/GenBank/DDBJ databases">
        <title>Sequencing the genomes of 1000 actinobacteria strains.</title>
        <authorList>
            <person name="Klenk H.-P."/>
        </authorList>
    </citation>
    <scope>NUCLEOTIDE SEQUENCE</scope>
    <source>
        <strain evidence="1">DSM 45356</strain>
    </source>
</reference>
<evidence type="ECO:0000313" key="1">
    <source>
        <dbReference type="EMBL" id="MBG6139849.1"/>
    </source>
</evidence>
<comment type="caution">
    <text evidence="1">The sequence shown here is derived from an EMBL/GenBank/DDBJ whole genome shotgun (WGS) entry which is preliminary data.</text>
</comment>
<keyword evidence="2" id="KW-1185">Reference proteome</keyword>
<protein>
    <submittedName>
        <fullName evidence="1">Uncharacterized protein</fullName>
    </submittedName>
</protein>
<gene>
    <name evidence="1" type="ORF">IW245_006043</name>
</gene>
<sequence length="88" mass="9633">MNDKPLMFPAQLFVLGEVLVQPQGAQTFAPYRLACTDCGAWQGLTLTVRTPDAVELDVSCGCGNAWQTGEINPAQILHHLRTNADRLH</sequence>
<dbReference type="Proteomes" id="UP000622552">
    <property type="component" value="Unassembled WGS sequence"/>
</dbReference>
<accession>A0A8J7KLW4</accession>
<dbReference type="EMBL" id="JADOUF010000001">
    <property type="protein sequence ID" value="MBG6139849.1"/>
    <property type="molecule type" value="Genomic_DNA"/>
</dbReference>
<dbReference type="RefSeq" id="WP_197006463.1">
    <property type="nucleotide sequence ID" value="NZ_BONS01000006.1"/>
</dbReference>
<dbReference type="AlphaFoldDB" id="A0A8J7KLW4"/>
<organism evidence="1 2">
    <name type="scientific">Longispora fulva</name>
    <dbReference type="NCBI Taxonomy" id="619741"/>
    <lineage>
        <taxon>Bacteria</taxon>
        <taxon>Bacillati</taxon>
        <taxon>Actinomycetota</taxon>
        <taxon>Actinomycetes</taxon>
        <taxon>Micromonosporales</taxon>
        <taxon>Micromonosporaceae</taxon>
        <taxon>Longispora</taxon>
    </lineage>
</organism>
<proteinExistence type="predicted"/>